<dbReference type="InterPro" id="IPR029030">
    <property type="entry name" value="Caspase-like_dom_sf"/>
</dbReference>
<dbReference type="GO" id="GO:0005109">
    <property type="term" value="F:frizzled binding"/>
    <property type="evidence" value="ECO:0007669"/>
    <property type="project" value="TreeGrafter"/>
</dbReference>
<keyword evidence="8" id="KW-0325">Glycoprotein</keyword>
<evidence type="ECO:0000256" key="10">
    <source>
        <dbReference type="PROSITE-ProRule" id="PRU00023"/>
    </source>
</evidence>
<evidence type="ECO:0000313" key="14">
    <source>
        <dbReference type="Proteomes" id="UP000283509"/>
    </source>
</evidence>
<dbReference type="GO" id="GO:0060070">
    <property type="term" value="P:canonical Wnt signaling pathway"/>
    <property type="evidence" value="ECO:0007669"/>
    <property type="project" value="TreeGrafter"/>
</dbReference>
<evidence type="ECO:0000256" key="6">
    <source>
        <dbReference type="ARBA" id="ARBA00022687"/>
    </source>
</evidence>
<dbReference type="GO" id="GO:0005125">
    <property type="term" value="F:cytokine activity"/>
    <property type="evidence" value="ECO:0007669"/>
    <property type="project" value="TreeGrafter"/>
</dbReference>
<reference evidence="13 14" key="1">
    <citation type="submission" date="2018-04" db="EMBL/GenBank/DDBJ databases">
        <authorList>
            <person name="Zhang X."/>
            <person name="Yuan J."/>
            <person name="Li F."/>
            <person name="Xiang J."/>
        </authorList>
    </citation>
    <scope>NUCLEOTIDE SEQUENCE [LARGE SCALE GENOMIC DNA]</scope>
    <source>
        <tissue evidence="13">Muscle</tissue>
    </source>
</reference>
<protein>
    <recommendedName>
        <fullName evidence="11">Protein Wnt</fullName>
    </recommendedName>
</protein>
<evidence type="ECO:0000256" key="2">
    <source>
        <dbReference type="ARBA" id="ARBA00005683"/>
    </source>
</evidence>
<evidence type="ECO:0000256" key="7">
    <source>
        <dbReference type="ARBA" id="ARBA00023157"/>
    </source>
</evidence>
<dbReference type="Proteomes" id="UP000283509">
    <property type="component" value="Unassembled WGS sequence"/>
</dbReference>
<feature type="region of interest" description="Disordered" evidence="12">
    <location>
        <begin position="501"/>
        <end position="525"/>
    </location>
</feature>
<evidence type="ECO:0000256" key="3">
    <source>
        <dbReference type="ARBA" id="ARBA00022473"/>
    </source>
</evidence>
<proteinExistence type="inferred from homology"/>
<keyword evidence="3 11" id="KW-0217">Developmental protein</keyword>
<dbReference type="PROSITE" id="PS00246">
    <property type="entry name" value="WNT1"/>
    <property type="match status" value="1"/>
</dbReference>
<dbReference type="Gene3D" id="3.40.50.1460">
    <property type="match status" value="1"/>
</dbReference>
<organism evidence="13 14">
    <name type="scientific">Penaeus vannamei</name>
    <name type="common">Whiteleg shrimp</name>
    <name type="synonym">Litopenaeus vannamei</name>
    <dbReference type="NCBI Taxonomy" id="6689"/>
    <lineage>
        <taxon>Eukaryota</taxon>
        <taxon>Metazoa</taxon>
        <taxon>Ecdysozoa</taxon>
        <taxon>Arthropoda</taxon>
        <taxon>Crustacea</taxon>
        <taxon>Multicrustacea</taxon>
        <taxon>Malacostraca</taxon>
        <taxon>Eumalacostraca</taxon>
        <taxon>Eucarida</taxon>
        <taxon>Decapoda</taxon>
        <taxon>Dendrobranchiata</taxon>
        <taxon>Penaeoidea</taxon>
        <taxon>Penaeidae</taxon>
        <taxon>Penaeus</taxon>
    </lineage>
</organism>
<comment type="subcellular location">
    <subcellularLocation>
        <location evidence="1 11">Secreted</location>
        <location evidence="1 11">Extracellular space</location>
        <location evidence="1 11">Extracellular matrix</location>
    </subcellularLocation>
</comment>
<evidence type="ECO:0000256" key="9">
    <source>
        <dbReference type="ARBA" id="ARBA00023288"/>
    </source>
</evidence>
<dbReference type="SMART" id="SM00248">
    <property type="entry name" value="ANK"/>
    <property type="match status" value="3"/>
</dbReference>
<dbReference type="STRING" id="6689.A0A423TFE1"/>
<dbReference type="PANTHER" id="PTHR12027">
    <property type="entry name" value="WNT RELATED"/>
    <property type="match status" value="1"/>
</dbReference>
<comment type="caution">
    <text evidence="13">The sequence shown here is derived from an EMBL/GenBank/DDBJ whole genome shotgun (WGS) entry which is preliminary data.</text>
</comment>
<accession>A0A423TFE1</accession>
<dbReference type="Pfam" id="PF12796">
    <property type="entry name" value="Ank_2"/>
    <property type="match status" value="1"/>
</dbReference>
<dbReference type="OrthoDB" id="10411269at2759"/>
<evidence type="ECO:0000313" key="13">
    <source>
        <dbReference type="EMBL" id="ROT75172.1"/>
    </source>
</evidence>
<keyword evidence="7" id="KW-1015">Disulfide bond</keyword>
<dbReference type="PANTHER" id="PTHR12027:SF81">
    <property type="entry name" value="WNT INHIBITOR OF DORSAL PROTEIN"/>
    <property type="match status" value="1"/>
</dbReference>
<evidence type="ECO:0000256" key="12">
    <source>
        <dbReference type="SAM" id="MobiDB-lite"/>
    </source>
</evidence>
<feature type="repeat" description="ANK" evidence="10">
    <location>
        <begin position="608"/>
        <end position="630"/>
    </location>
</feature>
<evidence type="ECO:0000256" key="1">
    <source>
        <dbReference type="ARBA" id="ARBA00004498"/>
    </source>
</evidence>
<dbReference type="GO" id="GO:0045165">
    <property type="term" value="P:cell fate commitment"/>
    <property type="evidence" value="ECO:0007669"/>
    <property type="project" value="TreeGrafter"/>
</dbReference>
<dbReference type="CDD" id="cd19340">
    <property type="entry name" value="Wnt_Wnt8"/>
    <property type="match status" value="1"/>
</dbReference>
<dbReference type="InterPro" id="IPR005817">
    <property type="entry name" value="Wnt"/>
</dbReference>
<evidence type="ECO:0000256" key="11">
    <source>
        <dbReference type="RuleBase" id="RU003500"/>
    </source>
</evidence>
<dbReference type="PRINTS" id="PR01349">
    <property type="entry name" value="WNTPROTEIN"/>
</dbReference>
<keyword evidence="9" id="KW-0449">Lipoprotein</keyword>
<comment type="similarity">
    <text evidence="2 11">Belongs to the Wnt family.</text>
</comment>
<keyword evidence="6 11" id="KW-0879">Wnt signaling pathway</keyword>
<dbReference type="SMART" id="SM00097">
    <property type="entry name" value="WNT1"/>
    <property type="match status" value="1"/>
</dbReference>
<dbReference type="Gene3D" id="1.25.40.20">
    <property type="entry name" value="Ankyrin repeat-containing domain"/>
    <property type="match status" value="1"/>
</dbReference>
<comment type="function">
    <text evidence="11">Ligand for members of the frizzled family of seven transmembrane receptors.</text>
</comment>
<keyword evidence="14" id="KW-1185">Reference proteome</keyword>
<keyword evidence="10" id="KW-0040">ANK repeat</keyword>
<reference evidence="13 14" key="2">
    <citation type="submission" date="2019-01" db="EMBL/GenBank/DDBJ databases">
        <title>The decoding of complex shrimp genome reveals the adaptation for benthos swimmer, frequently molting mechanism and breeding impact on genome.</title>
        <authorList>
            <person name="Sun Y."/>
            <person name="Gao Y."/>
            <person name="Yu Y."/>
        </authorList>
    </citation>
    <scope>NUCLEOTIDE SEQUENCE [LARGE SCALE GENOMIC DNA]</scope>
    <source>
        <tissue evidence="13">Muscle</tissue>
    </source>
</reference>
<dbReference type="PROSITE" id="PS50088">
    <property type="entry name" value="ANK_REPEAT"/>
    <property type="match status" value="1"/>
</dbReference>
<dbReference type="EMBL" id="QCYY01001805">
    <property type="protein sequence ID" value="ROT75172.1"/>
    <property type="molecule type" value="Genomic_DNA"/>
</dbReference>
<dbReference type="GO" id="GO:0005615">
    <property type="term" value="C:extracellular space"/>
    <property type="evidence" value="ECO:0007669"/>
    <property type="project" value="TreeGrafter"/>
</dbReference>
<keyword evidence="5" id="KW-0272">Extracellular matrix</keyword>
<evidence type="ECO:0000256" key="5">
    <source>
        <dbReference type="ARBA" id="ARBA00022530"/>
    </source>
</evidence>
<keyword evidence="4" id="KW-0964">Secreted</keyword>
<dbReference type="InterPro" id="IPR018161">
    <property type="entry name" value="Wnt_CS"/>
</dbReference>
<sequence>MRTHLLCGFLDAESCGDEGPFTAARQLRVNKSSAGMPLAESIATGAQTGMSECERQFTWDRWNCPPQAFTKLHEGEPATRERSFMHAITAAGVVFTITKNCSRGELEGCSCSGGQGGRRRDWKWDGCSENVEFGSRITKQFLDALETGQDAKALVNLHNNLAGRTAVKRAMRRVCKCHGMSGSCATQTCWLQLENFAIIGNALKKEYRRASRLRDTDALEAASNSVVQLPQEDGEENSIPNVDARRLVYLDPSPNFCLANKTAGWLGTVGRECSRARGKDVAKEQRSSCRKLCRECGLQVARRIVTVKSSCNCRFKWCCSVECDTCVKKHSAQADLLADTMERLVKASPSSHRHIKEKGLMLEEVSDTDTNGWSWSPSATRLSCSFFPRGWSWSPVAGRESGEQPNCWSWSPYLKRTRQKLRMKWSWSPHTIDMPTQVAAFEALRRSSPARRMNRFKLPKHCGEERPLHGNTPFEQNGSRRLRMHVPCNGDDVHDFASVTDPSPDADGNESFVADGTPPDGTDDWHSPPVLAATTPHAGGSGVKKMEVFTAAADGDLKKVQKMIQDTGPALREDQTDFTLLHAAAANNQPDVALFLLKLINPNITNNQGQTPAHVAAMRGHTQVLRILLSDEEMNHEKKDNFRMTYKDLMCVPLIEAVLQGNIAMAHEALQLGADPDCYIGHLMKDAVKSELRFDTPRQLAHKTNQEHIINLFSQTYGKMISRNTTTQNRAVVPLWNTKDQLLRKPSIPTVAAVDPVARNVYRMGSNRRGFVCILNYNSFCGRPDLSLKDATKNVSDLSNVFHDMGYSDRTFTSLTADETKKALTDVRDMDILDEVGSSIAGGFVEDRSPFSAALRATLERCTPGKELGEVYRELVQECANTSPTSVVELRSFGFTNEFFFRSEAHSSGPG</sequence>
<name>A0A423TFE1_PENVA</name>
<dbReference type="InterPro" id="IPR043158">
    <property type="entry name" value="Wnt_C"/>
</dbReference>
<dbReference type="Pfam" id="PF00110">
    <property type="entry name" value="wnt"/>
    <property type="match status" value="1"/>
</dbReference>
<evidence type="ECO:0000256" key="8">
    <source>
        <dbReference type="ARBA" id="ARBA00023180"/>
    </source>
</evidence>
<dbReference type="InterPro" id="IPR002110">
    <property type="entry name" value="Ankyrin_rpt"/>
</dbReference>
<dbReference type="SUPFAM" id="SSF48403">
    <property type="entry name" value="Ankyrin repeat"/>
    <property type="match status" value="1"/>
</dbReference>
<gene>
    <name evidence="13" type="ORF">C7M84_006292</name>
</gene>
<dbReference type="SUPFAM" id="SSF52129">
    <property type="entry name" value="Caspase-like"/>
    <property type="match status" value="1"/>
</dbReference>
<evidence type="ECO:0000256" key="4">
    <source>
        <dbReference type="ARBA" id="ARBA00022525"/>
    </source>
</evidence>
<dbReference type="GO" id="GO:0030182">
    <property type="term" value="P:neuron differentiation"/>
    <property type="evidence" value="ECO:0007669"/>
    <property type="project" value="TreeGrafter"/>
</dbReference>
<dbReference type="InterPro" id="IPR036770">
    <property type="entry name" value="Ankyrin_rpt-contain_sf"/>
</dbReference>
<dbReference type="Gene3D" id="3.30.2460.20">
    <property type="match status" value="1"/>
</dbReference>
<dbReference type="AlphaFoldDB" id="A0A423TFE1"/>
<dbReference type="FunFam" id="3.30.2460.20:FF:000003">
    <property type="entry name" value="Protein Wnt"/>
    <property type="match status" value="1"/>
</dbReference>
<dbReference type="PROSITE" id="PS50297">
    <property type="entry name" value="ANK_REP_REGION"/>
    <property type="match status" value="1"/>
</dbReference>